<name>A0A1Q2SKT8_9GAMM</name>
<reference evidence="9 10" key="1">
    <citation type="journal article" date="2017" name="ISME J.">
        <title>An acid-tolerant ammonia-oxidizing ?-proteobacterium from soil.</title>
        <authorList>
            <person name="Hayatsu M."/>
            <person name="Tago K."/>
            <person name="Uchiyama I."/>
            <person name="Toyoda A."/>
            <person name="Wang Y."/>
            <person name="Shimomura Y."/>
            <person name="Okubo T."/>
            <person name="Kurisu F."/>
            <person name="Hirono Y."/>
            <person name="Nonaka K."/>
            <person name="Akiyama H."/>
            <person name="Itoh T."/>
            <person name="Takami H."/>
        </authorList>
    </citation>
    <scope>NUCLEOTIDE SEQUENCE [LARGE SCALE GENOMIC DNA]</scope>
    <source>
        <strain evidence="9 10">TAO100</strain>
    </source>
</reference>
<dbReference type="GO" id="GO:0015288">
    <property type="term" value="F:porin activity"/>
    <property type="evidence" value="ECO:0007669"/>
    <property type="project" value="TreeGrafter"/>
</dbReference>
<evidence type="ECO:0000256" key="2">
    <source>
        <dbReference type="ARBA" id="ARBA00007613"/>
    </source>
</evidence>
<proteinExistence type="inferred from homology"/>
<evidence type="ECO:0000256" key="5">
    <source>
        <dbReference type="ARBA" id="ARBA00022692"/>
    </source>
</evidence>
<dbReference type="GO" id="GO:0009279">
    <property type="term" value="C:cell outer membrane"/>
    <property type="evidence" value="ECO:0007669"/>
    <property type="project" value="UniProtKB-SubCell"/>
</dbReference>
<accession>A0A1Q2SKT8</accession>
<keyword evidence="4" id="KW-1134">Transmembrane beta strand</keyword>
<protein>
    <submittedName>
        <fullName evidence="9">TolC family type I secretion outer membrane protein</fullName>
    </submittedName>
</protein>
<dbReference type="Proteomes" id="UP000243679">
    <property type="component" value="Chromosome"/>
</dbReference>
<evidence type="ECO:0000256" key="1">
    <source>
        <dbReference type="ARBA" id="ARBA00004442"/>
    </source>
</evidence>
<keyword evidence="10" id="KW-1185">Reference proteome</keyword>
<dbReference type="NCBIfam" id="TIGR01844">
    <property type="entry name" value="type_I_sec_TolC"/>
    <property type="match status" value="1"/>
</dbReference>
<evidence type="ECO:0000256" key="6">
    <source>
        <dbReference type="ARBA" id="ARBA00023136"/>
    </source>
</evidence>
<dbReference type="InterPro" id="IPR003423">
    <property type="entry name" value="OMP_efflux"/>
</dbReference>
<dbReference type="GO" id="GO:1990281">
    <property type="term" value="C:efflux pump complex"/>
    <property type="evidence" value="ECO:0007669"/>
    <property type="project" value="TreeGrafter"/>
</dbReference>
<evidence type="ECO:0000256" key="4">
    <source>
        <dbReference type="ARBA" id="ARBA00022452"/>
    </source>
</evidence>
<dbReference type="RefSeq" id="WP_096526344.1">
    <property type="nucleotide sequence ID" value="NZ_AP014836.1"/>
</dbReference>
<dbReference type="Pfam" id="PF02321">
    <property type="entry name" value="OEP"/>
    <property type="match status" value="2"/>
</dbReference>
<dbReference type="GO" id="GO:0015562">
    <property type="term" value="F:efflux transmembrane transporter activity"/>
    <property type="evidence" value="ECO:0007669"/>
    <property type="project" value="InterPro"/>
</dbReference>
<dbReference type="InterPro" id="IPR051906">
    <property type="entry name" value="TolC-like"/>
</dbReference>
<dbReference type="EMBL" id="AP014836">
    <property type="protein sequence ID" value="BAW79722.1"/>
    <property type="molecule type" value="Genomic_DNA"/>
</dbReference>
<feature type="coiled-coil region" evidence="8">
    <location>
        <begin position="337"/>
        <end position="367"/>
    </location>
</feature>
<dbReference type="InterPro" id="IPR010130">
    <property type="entry name" value="T1SS_OMP_TolC"/>
</dbReference>
<comment type="subcellular location">
    <subcellularLocation>
        <location evidence="1">Cell outer membrane</location>
    </subcellularLocation>
</comment>
<keyword evidence="8" id="KW-0175">Coiled coil</keyword>
<dbReference type="PANTHER" id="PTHR30026">
    <property type="entry name" value="OUTER MEMBRANE PROTEIN TOLC"/>
    <property type="match status" value="1"/>
</dbReference>
<feature type="coiled-coil region" evidence="8">
    <location>
        <begin position="131"/>
        <end position="190"/>
    </location>
</feature>
<comment type="similarity">
    <text evidence="2">Belongs to the outer membrane factor (OMF) (TC 1.B.17) family.</text>
</comment>
<keyword evidence="3" id="KW-0813">Transport</keyword>
<evidence type="ECO:0000256" key="8">
    <source>
        <dbReference type="SAM" id="Coils"/>
    </source>
</evidence>
<evidence type="ECO:0000256" key="7">
    <source>
        <dbReference type="ARBA" id="ARBA00023237"/>
    </source>
</evidence>
<evidence type="ECO:0000313" key="9">
    <source>
        <dbReference type="EMBL" id="BAW79722.1"/>
    </source>
</evidence>
<dbReference type="AlphaFoldDB" id="A0A1Q2SKT8"/>
<keyword evidence="6" id="KW-0472">Membrane</keyword>
<sequence length="458" mass="50402">MYIYIDILYITYLGKNFGSNQSAIFLLALNLIIFLPAQGADLLEVYQLARDSNPQVQGQIAALQAAYEAKPQARALFLPTIGISSNFNWNRQTISLFEHSVVPGFSGSFETYGYTLNLTQPIYHRDSFIQLKQADATIAQAQANLVVQEQALLVQVAQVYFTVLAAQNDLKFARAEKKSIGEQLEQAKERFKVGLATIVDANEAQAAYDLAVSREIVAETALASAHEGLREVIGEYVDSLAALEKDPPLLQPEPVDINKWTETALLQNPQIDASEAAVDNARQEIKLQKSGHYPTLDIVGSNSQAITGGGRFGGFDTSQDIIGLQLNVPIFQGGAVVSRTRQARHQLDQALQQLEQVRRAVSRQTREAYLGVMSQLNQIKALEQAIVSNKTSLESAQAGSQVGTRITVDVLNSRSLLFSAFRTHARAQYDYILSTLQLKQGAGIITPEDLVQVNKWLH</sequence>
<dbReference type="PANTHER" id="PTHR30026:SF20">
    <property type="entry name" value="OUTER MEMBRANE PROTEIN TOLC"/>
    <property type="match status" value="1"/>
</dbReference>
<organism evidence="9 10">
    <name type="scientific">Candidatus Nitrosoglobus terrae</name>
    <dbReference type="NCBI Taxonomy" id="1630141"/>
    <lineage>
        <taxon>Bacteria</taxon>
        <taxon>Pseudomonadati</taxon>
        <taxon>Pseudomonadota</taxon>
        <taxon>Gammaproteobacteria</taxon>
        <taxon>Chromatiales</taxon>
        <taxon>Chromatiaceae</taxon>
        <taxon>Candidatus Nitrosoglobus</taxon>
    </lineage>
</organism>
<keyword evidence="5" id="KW-0812">Transmembrane</keyword>
<dbReference type="OrthoDB" id="9813458at2"/>
<gene>
    <name evidence="9" type="ORF">TAO_0352</name>
</gene>
<dbReference type="Gene3D" id="1.20.1600.10">
    <property type="entry name" value="Outer membrane efflux proteins (OEP)"/>
    <property type="match status" value="1"/>
</dbReference>
<evidence type="ECO:0000256" key="3">
    <source>
        <dbReference type="ARBA" id="ARBA00022448"/>
    </source>
</evidence>
<dbReference type="KEGG" id="ntt:TAO_0352"/>
<keyword evidence="7" id="KW-0998">Cell outer membrane</keyword>
<evidence type="ECO:0000313" key="10">
    <source>
        <dbReference type="Proteomes" id="UP000243679"/>
    </source>
</evidence>
<dbReference type="SUPFAM" id="SSF56954">
    <property type="entry name" value="Outer membrane efflux proteins (OEP)"/>
    <property type="match status" value="1"/>
</dbReference>